<dbReference type="InterPro" id="IPR036291">
    <property type="entry name" value="NAD(P)-bd_dom_sf"/>
</dbReference>
<dbReference type="Pfam" id="PF00106">
    <property type="entry name" value="adh_short"/>
    <property type="match status" value="1"/>
</dbReference>
<protein>
    <submittedName>
        <fullName evidence="4">NAD(P)-dependent dehydrogenase (Short-subunit alcohol dehydrogenase family)</fullName>
    </submittedName>
</protein>
<keyword evidence="5" id="KW-1185">Reference proteome</keyword>
<dbReference type="InterPro" id="IPR002347">
    <property type="entry name" value="SDR_fam"/>
</dbReference>
<reference evidence="4 5" key="1">
    <citation type="submission" date="2017-08" db="EMBL/GenBank/DDBJ databases">
        <authorList>
            <person name="de Groot N.N."/>
        </authorList>
    </citation>
    <scope>NUCLEOTIDE SEQUENCE [LARGE SCALE GENOMIC DNA]</scope>
    <source>
        <strain evidence="4 5">JC85</strain>
    </source>
</reference>
<dbReference type="Gene3D" id="3.40.50.720">
    <property type="entry name" value="NAD(P)-binding Rossmann-like Domain"/>
    <property type="match status" value="1"/>
</dbReference>
<dbReference type="OrthoDB" id="9812986at2"/>
<evidence type="ECO:0000256" key="1">
    <source>
        <dbReference type="ARBA" id="ARBA00006484"/>
    </source>
</evidence>
<name>A0A285V041_9HYPH</name>
<dbReference type="SUPFAM" id="SSF51735">
    <property type="entry name" value="NAD(P)-binding Rossmann-fold domains"/>
    <property type="match status" value="1"/>
</dbReference>
<evidence type="ECO:0000313" key="4">
    <source>
        <dbReference type="EMBL" id="SOC47403.1"/>
    </source>
</evidence>
<dbReference type="PRINTS" id="PR00080">
    <property type="entry name" value="SDRFAMILY"/>
</dbReference>
<dbReference type="AlphaFoldDB" id="A0A285V041"/>
<evidence type="ECO:0000256" key="2">
    <source>
        <dbReference type="ARBA" id="ARBA00023002"/>
    </source>
</evidence>
<sequence>MQLAGRVALVTGAGSGIGRATAILLAQQGAVIGALGRSADELEAAGRQIEAAGGRCHVLKADVSRQDEMVAAVERLVGAEGRLDIVVANAGINGVWAPIDDLKPAEWDETIAVNLRGTYLTLHVAVPHLKKTGGGSIVVVGSINGTRTFTTPGATAYSATKAAQVAMVQQLALELGKAHIRINAVCPGAIETNIDDNTDRRYTDETEIPVIWPEGDIPITDGAPGTAGDVAGAIAFLVSPASRHITGTPLWIDGGQGLLR</sequence>
<accession>A0A285V041</accession>
<dbReference type="GO" id="GO:0016491">
    <property type="term" value="F:oxidoreductase activity"/>
    <property type="evidence" value="ECO:0007669"/>
    <property type="project" value="UniProtKB-KW"/>
</dbReference>
<gene>
    <name evidence="4" type="ORF">SAMN05892877_12934</name>
</gene>
<dbReference type="CDD" id="cd05233">
    <property type="entry name" value="SDR_c"/>
    <property type="match status" value="1"/>
</dbReference>
<dbReference type="FunFam" id="3.40.50.720:FF:000084">
    <property type="entry name" value="Short-chain dehydrogenase reductase"/>
    <property type="match status" value="1"/>
</dbReference>
<dbReference type="RefSeq" id="WP_097142972.1">
    <property type="nucleotide sequence ID" value="NZ_OBQD01000029.1"/>
</dbReference>
<dbReference type="NCBIfam" id="NF004203">
    <property type="entry name" value="PRK05653.2-4"/>
    <property type="match status" value="1"/>
</dbReference>
<dbReference type="PANTHER" id="PTHR24321:SF8">
    <property type="entry name" value="ESTRADIOL 17-BETA-DEHYDROGENASE 8-RELATED"/>
    <property type="match status" value="1"/>
</dbReference>
<proteinExistence type="inferred from homology"/>
<organism evidence="4 5">
    <name type="scientific">Rhizobium subbaraonis</name>
    <dbReference type="NCBI Taxonomy" id="908946"/>
    <lineage>
        <taxon>Bacteria</taxon>
        <taxon>Pseudomonadati</taxon>
        <taxon>Pseudomonadota</taxon>
        <taxon>Alphaproteobacteria</taxon>
        <taxon>Hyphomicrobiales</taxon>
        <taxon>Rhizobiaceae</taxon>
        <taxon>Rhizobium/Agrobacterium group</taxon>
        <taxon>Rhizobium</taxon>
    </lineage>
</organism>
<evidence type="ECO:0000313" key="5">
    <source>
        <dbReference type="Proteomes" id="UP000219167"/>
    </source>
</evidence>
<dbReference type="Proteomes" id="UP000219167">
    <property type="component" value="Unassembled WGS sequence"/>
</dbReference>
<keyword evidence="2" id="KW-0560">Oxidoreductase</keyword>
<comment type="similarity">
    <text evidence="1 3">Belongs to the short-chain dehydrogenases/reductases (SDR) family.</text>
</comment>
<dbReference type="PRINTS" id="PR00081">
    <property type="entry name" value="GDHRDH"/>
</dbReference>
<evidence type="ECO:0000256" key="3">
    <source>
        <dbReference type="RuleBase" id="RU000363"/>
    </source>
</evidence>
<dbReference type="EMBL" id="OBQD01000029">
    <property type="protein sequence ID" value="SOC47403.1"/>
    <property type="molecule type" value="Genomic_DNA"/>
</dbReference>
<dbReference type="PANTHER" id="PTHR24321">
    <property type="entry name" value="DEHYDROGENASES, SHORT CHAIN"/>
    <property type="match status" value="1"/>
</dbReference>